<dbReference type="Proteomes" id="UP001530315">
    <property type="component" value="Unassembled WGS sequence"/>
</dbReference>
<dbReference type="InterPro" id="IPR053044">
    <property type="entry name" value="Metallo-hydrolase/TatD-type"/>
</dbReference>
<evidence type="ECO:0000313" key="1">
    <source>
        <dbReference type="EMBL" id="KAL3774007.1"/>
    </source>
</evidence>
<reference evidence="1 2" key="1">
    <citation type="submission" date="2024-10" db="EMBL/GenBank/DDBJ databases">
        <title>Updated reference genomes for cyclostephanoid diatoms.</title>
        <authorList>
            <person name="Roberts W.R."/>
            <person name="Alverson A.J."/>
        </authorList>
    </citation>
    <scope>NUCLEOTIDE SEQUENCE [LARGE SCALE GENOMIC DNA]</scope>
    <source>
        <strain evidence="1 2">AJA276-08</strain>
    </source>
</reference>
<dbReference type="EMBL" id="JALLAZ020001495">
    <property type="protein sequence ID" value="KAL3774007.1"/>
    <property type="molecule type" value="Genomic_DNA"/>
</dbReference>
<keyword evidence="2" id="KW-1185">Reference proteome</keyword>
<evidence type="ECO:0008006" key="3">
    <source>
        <dbReference type="Google" id="ProtNLM"/>
    </source>
</evidence>
<dbReference type="Gene3D" id="3.20.20.140">
    <property type="entry name" value="Metal-dependent hydrolases"/>
    <property type="match status" value="2"/>
</dbReference>
<gene>
    <name evidence="1" type="ORF">ACHAW5_004857</name>
</gene>
<accession>A0ABD3NGD9</accession>
<protein>
    <recommendedName>
        <fullName evidence="3">TatD related DNase</fullName>
    </recommendedName>
</protein>
<dbReference type="Pfam" id="PF01026">
    <property type="entry name" value="TatD_DNase"/>
    <property type="match status" value="1"/>
</dbReference>
<dbReference type="AlphaFoldDB" id="A0ABD3NGD9"/>
<name>A0ABD3NGD9_9STRA</name>
<dbReference type="PANTHER" id="PTHR47345">
    <property type="entry name" value="CUT9-INTERACTING PROTEIN SCN1"/>
    <property type="match status" value="1"/>
</dbReference>
<comment type="caution">
    <text evidence="1">The sequence shown here is derived from an EMBL/GenBank/DDBJ whole genome shotgun (WGS) entry which is preliminary data.</text>
</comment>
<dbReference type="InterPro" id="IPR032466">
    <property type="entry name" value="Metal_Hydrolase"/>
</dbReference>
<dbReference type="SUPFAM" id="SSF51556">
    <property type="entry name" value="Metallo-dependent hydrolases"/>
    <property type="match status" value="1"/>
</dbReference>
<dbReference type="PANTHER" id="PTHR47345:SF1">
    <property type="entry name" value="CUT9-INTERACTING PROTEIN SCN1"/>
    <property type="match status" value="1"/>
</dbReference>
<dbReference type="InterPro" id="IPR001130">
    <property type="entry name" value="TatD-like"/>
</dbReference>
<proteinExistence type="predicted"/>
<sequence length="433" mass="48063">MPASPLGSAPSCPCCNFVSGGGLFLPWNEEGGSNDDVGGSTSQDLSLSAHVIAPREAWDRILALHRDTNESHRNILLVDSHGHPHLQREVQYSHDDDDLALANAWVISLTCAVSPADWKDALEYASQSPHILPALGIHPWYLGDIMIDDIENPDNCADIHIEKYISWDWLTDLETHLSEHPRLLVGEIGLCKMARFVREFPKDKGGKAAALQLQKLVFSRQMELAARYSRPVTVHCVNAHGIFMEVLWEILRKMKDSSAEGGDEKDERKRCRNAFPPAIAMHSFTGTAHHVDEIMAFERALLRPEELADAGGKRRRQIQIQQRHESLIENSDTLRKNAEKDVMFYFGFSHSVNHLMCTSEKARKRGMDAVRSVPKDRLLVESDVHASVDVTLGTAGACAYAAHVRGVSIEDVAKLSVKNGLRFLSSLGSIPSS</sequence>
<organism evidence="1 2">
    <name type="scientific">Stephanodiscus triporus</name>
    <dbReference type="NCBI Taxonomy" id="2934178"/>
    <lineage>
        <taxon>Eukaryota</taxon>
        <taxon>Sar</taxon>
        <taxon>Stramenopiles</taxon>
        <taxon>Ochrophyta</taxon>
        <taxon>Bacillariophyta</taxon>
        <taxon>Coscinodiscophyceae</taxon>
        <taxon>Thalassiosirophycidae</taxon>
        <taxon>Stephanodiscales</taxon>
        <taxon>Stephanodiscaceae</taxon>
        <taxon>Stephanodiscus</taxon>
    </lineage>
</organism>
<evidence type="ECO:0000313" key="2">
    <source>
        <dbReference type="Proteomes" id="UP001530315"/>
    </source>
</evidence>